<dbReference type="PANTHER" id="PTHR42837">
    <property type="entry name" value="REGULATOR OF SIGMA-E PROTEASE RSEP"/>
    <property type="match status" value="1"/>
</dbReference>
<evidence type="ECO:0000256" key="5">
    <source>
        <dbReference type="ARBA" id="ARBA00022692"/>
    </source>
</evidence>
<dbReference type="GO" id="GO:0004222">
    <property type="term" value="F:metalloendopeptidase activity"/>
    <property type="evidence" value="ECO:0007669"/>
    <property type="project" value="InterPro"/>
</dbReference>
<keyword evidence="14" id="KW-1185">Reference proteome</keyword>
<dbReference type="GO" id="GO:0016020">
    <property type="term" value="C:membrane"/>
    <property type="evidence" value="ECO:0007669"/>
    <property type="project" value="UniProtKB-SubCell"/>
</dbReference>
<dbReference type="EC" id="3.4.24.-" evidence="11"/>
<dbReference type="GO" id="GO:0006508">
    <property type="term" value="P:proteolysis"/>
    <property type="evidence" value="ECO:0007669"/>
    <property type="project" value="UniProtKB-KW"/>
</dbReference>
<dbReference type="PROSITE" id="PS50106">
    <property type="entry name" value="PDZ"/>
    <property type="match status" value="1"/>
</dbReference>
<dbReference type="RefSeq" id="WP_186411384.1">
    <property type="nucleotide sequence ID" value="NZ_FLQY01000215.1"/>
</dbReference>
<dbReference type="NCBIfam" id="TIGR00054">
    <property type="entry name" value="RIP metalloprotease RseP"/>
    <property type="match status" value="1"/>
</dbReference>
<name>A0A1A8XXS1_9RHOO</name>
<dbReference type="InterPro" id="IPR008915">
    <property type="entry name" value="Peptidase_M50"/>
</dbReference>
<proteinExistence type="inferred from homology"/>
<dbReference type="EMBL" id="FLQY01000215">
    <property type="protein sequence ID" value="SBT08848.1"/>
    <property type="molecule type" value="Genomic_DNA"/>
</dbReference>
<evidence type="ECO:0000256" key="8">
    <source>
        <dbReference type="ARBA" id="ARBA00022989"/>
    </source>
</evidence>
<keyword evidence="4" id="KW-0645">Protease</keyword>
<dbReference type="SUPFAM" id="SSF50156">
    <property type="entry name" value="PDZ domain-like"/>
    <property type="match status" value="2"/>
</dbReference>
<keyword evidence="9 11" id="KW-0482">Metalloprotease</keyword>
<dbReference type="InterPro" id="IPR036034">
    <property type="entry name" value="PDZ_sf"/>
</dbReference>
<feature type="transmembrane region" description="Helical" evidence="11">
    <location>
        <begin position="428"/>
        <end position="446"/>
    </location>
</feature>
<dbReference type="Pfam" id="PF02163">
    <property type="entry name" value="Peptidase_M50"/>
    <property type="match status" value="1"/>
</dbReference>
<keyword evidence="8 11" id="KW-1133">Transmembrane helix</keyword>
<keyword evidence="6 11" id="KW-0378">Hydrolase</keyword>
<sequence length="455" mass="49785">MNNFLFYLAAFAPLLGALIIFHEYGHYLVARLAGVKVLRFSIGFGRAIWSKRIGRDGTEWCVGVFPLGGYVKMLDEREGEVDPRELHRSFNRQSVWRRMAIVVAGPVANLLLAVLVYWGLFWHGTEELKPVLGAPAAASPAAMAGIEGGEQVRKVGDEVVQTWQGMHWALIRQAVDQDLIKLEVINQRNEISLRRLDVSSARAGGWEGDALAKLGISFYRPRIPPVLAKISPDSAAAVAGLHSGDEILAIDSKPVVTWPDVVHGVRSSPGKALIFEVSRNGERHVIEVIPAIIDEGGKEIGRIGATVRDAGASRSDLMITVRYGLISALGKAIEETWNKSVFSFAMIGKMITGEVSWRNISGPVTIADYAGQSARLGVDYYFKFLALVSISLAVLNLLPIPILDGGHLLYYVVEIITKAPLSERSMDIGQRIGLALLLMLMAFAFYNDIDRLISG</sequence>
<dbReference type="InterPro" id="IPR004387">
    <property type="entry name" value="Pept_M50_Zn"/>
</dbReference>
<evidence type="ECO:0000256" key="4">
    <source>
        <dbReference type="ARBA" id="ARBA00022670"/>
    </source>
</evidence>
<dbReference type="Gene3D" id="2.30.42.10">
    <property type="match status" value="2"/>
</dbReference>
<feature type="transmembrane region" description="Helical" evidence="11">
    <location>
        <begin position="380"/>
        <end position="402"/>
    </location>
</feature>
<evidence type="ECO:0000313" key="13">
    <source>
        <dbReference type="EMBL" id="SBT08848.1"/>
    </source>
</evidence>
<dbReference type="InterPro" id="IPR001478">
    <property type="entry name" value="PDZ"/>
</dbReference>
<feature type="transmembrane region" description="Helical" evidence="11">
    <location>
        <begin position="99"/>
        <end position="120"/>
    </location>
</feature>
<dbReference type="Proteomes" id="UP000199600">
    <property type="component" value="Unassembled WGS sequence"/>
</dbReference>
<evidence type="ECO:0000256" key="1">
    <source>
        <dbReference type="ARBA" id="ARBA00001947"/>
    </source>
</evidence>
<evidence type="ECO:0000256" key="3">
    <source>
        <dbReference type="ARBA" id="ARBA00007931"/>
    </source>
</evidence>
<evidence type="ECO:0000256" key="7">
    <source>
        <dbReference type="ARBA" id="ARBA00022833"/>
    </source>
</evidence>
<dbReference type="CDD" id="cd23081">
    <property type="entry name" value="cpPDZ_EcRseP-like"/>
    <property type="match status" value="1"/>
</dbReference>
<comment type="cofactor">
    <cofactor evidence="1 11">
        <name>Zn(2+)</name>
        <dbReference type="ChEBI" id="CHEBI:29105"/>
    </cofactor>
</comment>
<comment type="similarity">
    <text evidence="3 11">Belongs to the peptidase M50B family.</text>
</comment>
<evidence type="ECO:0000256" key="11">
    <source>
        <dbReference type="RuleBase" id="RU362031"/>
    </source>
</evidence>
<evidence type="ECO:0000256" key="6">
    <source>
        <dbReference type="ARBA" id="ARBA00022801"/>
    </source>
</evidence>
<evidence type="ECO:0000256" key="10">
    <source>
        <dbReference type="ARBA" id="ARBA00023136"/>
    </source>
</evidence>
<dbReference type="PANTHER" id="PTHR42837:SF2">
    <property type="entry name" value="MEMBRANE METALLOPROTEASE ARASP2, CHLOROPLASTIC-RELATED"/>
    <property type="match status" value="1"/>
</dbReference>
<dbReference type="CDD" id="cd06163">
    <property type="entry name" value="S2P-M50_PDZ_RseP-like"/>
    <property type="match status" value="1"/>
</dbReference>
<reference evidence="13 14" key="1">
    <citation type="submission" date="2016-06" db="EMBL/GenBank/DDBJ databases">
        <authorList>
            <person name="Kjaerup R.B."/>
            <person name="Dalgaard T.S."/>
            <person name="Juul-Madsen H.R."/>
        </authorList>
    </citation>
    <scope>NUCLEOTIDE SEQUENCE [LARGE SCALE GENOMIC DNA]</scope>
    <source>
        <strain evidence="13">2</strain>
    </source>
</reference>
<dbReference type="SMART" id="SM00228">
    <property type="entry name" value="PDZ"/>
    <property type="match status" value="2"/>
</dbReference>
<keyword evidence="7 11" id="KW-0862">Zinc</keyword>
<comment type="subcellular location">
    <subcellularLocation>
        <location evidence="2">Membrane</location>
        <topology evidence="2">Multi-pass membrane protein</topology>
    </subcellularLocation>
</comment>
<evidence type="ECO:0000256" key="2">
    <source>
        <dbReference type="ARBA" id="ARBA00004141"/>
    </source>
</evidence>
<protein>
    <recommendedName>
        <fullName evidence="11">Zinc metalloprotease</fullName>
        <ecNumber evidence="11">3.4.24.-</ecNumber>
    </recommendedName>
</protein>
<keyword evidence="5 11" id="KW-0812">Transmembrane</keyword>
<evidence type="ECO:0000313" key="14">
    <source>
        <dbReference type="Proteomes" id="UP000199600"/>
    </source>
</evidence>
<dbReference type="GO" id="GO:0046872">
    <property type="term" value="F:metal ion binding"/>
    <property type="evidence" value="ECO:0007669"/>
    <property type="project" value="UniProtKB-KW"/>
</dbReference>
<evidence type="ECO:0000256" key="9">
    <source>
        <dbReference type="ARBA" id="ARBA00023049"/>
    </source>
</evidence>
<gene>
    <name evidence="13" type="primary">yaeL</name>
    <name evidence="13" type="ORF">PROAA_2920005</name>
</gene>
<accession>A0A1A8XXS1</accession>
<keyword evidence="10 11" id="KW-0472">Membrane</keyword>
<dbReference type="AlphaFoldDB" id="A0A1A8XXS1"/>
<evidence type="ECO:0000259" key="12">
    <source>
        <dbReference type="PROSITE" id="PS50106"/>
    </source>
</evidence>
<feature type="domain" description="PDZ" evidence="12">
    <location>
        <begin position="190"/>
        <end position="280"/>
    </location>
</feature>
<organism evidence="13 14">
    <name type="scientific">Candidatus Propionivibrio aalborgensis</name>
    <dbReference type="NCBI Taxonomy" id="1860101"/>
    <lineage>
        <taxon>Bacteria</taxon>
        <taxon>Pseudomonadati</taxon>
        <taxon>Pseudomonadota</taxon>
        <taxon>Betaproteobacteria</taxon>
        <taxon>Rhodocyclales</taxon>
        <taxon>Rhodocyclaceae</taxon>
        <taxon>Propionivibrio</taxon>
    </lineage>
</organism>
<keyword evidence="11" id="KW-0479">Metal-binding</keyword>